<gene>
    <name evidence="2" type="ORF">SCODWIG_01503</name>
</gene>
<dbReference type="EMBL" id="UFAJ01000195">
    <property type="protein sequence ID" value="SSD59742.1"/>
    <property type="molecule type" value="Genomic_DNA"/>
</dbReference>
<evidence type="ECO:0000313" key="2">
    <source>
        <dbReference type="EMBL" id="SSD59742.1"/>
    </source>
</evidence>
<dbReference type="InterPro" id="IPR036071">
    <property type="entry name" value="AMMECR1_dom_sf"/>
</dbReference>
<dbReference type="PANTHER" id="PTHR13016:SF0">
    <property type="entry name" value="AMME SYNDROME CANDIDATE GENE 1 PROTEIN"/>
    <property type="match status" value="1"/>
</dbReference>
<feature type="domain" description="AMMECR1" evidence="1">
    <location>
        <begin position="1"/>
        <end position="239"/>
    </location>
</feature>
<name>A0A376B543_9ASCO</name>
<dbReference type="SUPFAM" id="SSF143447">
    <property type="entry name" value="AMMECR1-like"/>
    <property type="match status" value="1"/>
</dbReference>
<protein>
    <recommendedName>
        <fullName evidence="1">AMMECR1 domain-containing protein</fullName>
    </recommendedName>
</protein>
<keyword evidence="3" id="KW-1185">Reference proteome</keyword>
<dbReference type="PROSITE" id="PS51112">
    <property type="entry name" value="AMMECR1"/>
    <property type="match status" value="1"/>
</dbReference>
<evidence type="ECO:0000259" key="1">
    <source>
        <dbReference type="PROSITE" id="PS51112"/>
    </source>
</evidence>
<accession>A0A376B543</accession>
<dbReference type="InterPro" id="IPR027485">
    <property type="entry name" value="AMMECR1_N"/>
</dbReference>
<dbReference type="VEuPathDB" id="FungiDB:SCODWIG_01503"/>
<dbReference type="Pfam" id="PF01871">
    <property type="entry name" value="AMMECR1"/>
    <property type="match status" value="1"/>
</dbReference>
<dbReference type="InterPro" id="IPR002733">
    <property type="entry name" value="AMMECR1_domain"/>
</dbReference>
<dbReference type="Proteomes" id="UP000262825">
    <property type="component" value="Unassembled WGS sequence"/>
</dbReference>
<proteinExistence type="predicted"/>
<dbReference type="AlphaFoldDB" id="A0A376B543"/>
<evidence type="ECO:0000313" key="3">
    <source>
        <dbReference type="Proteomes" id="UP000262825"/>
    </source>
</evidence>
<organism evidence="2 3">
    <name type="scientific">Saccharomycodes ludwigii</name>
    <dbReference type="NCBI Taxonomy" id="36035"/>
    <lineage>
        <taxon>Eukaryota</taxon>
        <taxon>Fungi</taxon>
        <taxon>Dikarya</taxon>
        <taxon>Ascomycota</taxon>
        <taxon>Saccharomycotina</taxon>
        <taxon>Saccharomycetes</taxon>
        <taxon>Saccharomycodales</taxon>
        <taxon>Saccharomycodaceae</taxon>
        <taxon>Saccharomycodes</taxon>
    </lineage>
</organism>
<dbReference type="NCBIfam" id="TIGR00296">
    <property type="entry name" value="TIGR00296 family protein"/>
    <property type="match status" value="1"/>
</dbReference>
<sequence>MTSINNSVSSFYAFYSLYKHFYPEKPEVTFKQINDTASLYNLDNSFKPTSKTSLFITWNIKAIAPINHHTSSDSDSDSSADEEGYKLRGCIGTFAKLPLSSGVKKYSLISALHDSRFPPIKSNELVNLKVTCNILHTFKTIYDKKNSGGDIFDWEIGKHGIELVFEYNGIQCSATFLPDVMVEQHWDKEQTFKYLILKGSNETNLMSIIYKNWKKYFVQVIRYEGTKSTCGYDEFLCTYEKIVTENKDAKNDSNKKIAM</sequence>
<dbReference type="Gene3D" id="3.30.700.20">
    <property type="entry name" value="Hypothetical protein ph0010, domain 1"/>
    <property type="match status" value="1"/>
</dbReference>
<dbReference type="PANTHER" id="PTHR13016">
    <property type="entry name" value="AMMECR1 HOMOLOG"/>
    <property type="match status" value="1"/>
</dbReference>
<dbReference type="InterPro" id="IPR023473">
    <property type="entry name" value="AMMECR1"/>
</dbReference>
<reference evidence="3" key="1">
    <citation type="submission" date="2018-06" db="EMBL/GenBank/DDBJ databases">
        <authorList>
            <person name="Guldener U."/>
        </authorList>
    </citation>
    <scope>NUCLEOTIDE SEQUENCE [LARGE SCALE GENOMIC DNA]</scope>
    <source>
        <strain evidence="3">UTAD17</strain>
    </source>
</reference>